<feature type="active site" description="Proton donor" evidence="12">
    <location>
        <position position="132"/>
    </location>
</feature>
<dbReference type="Gene3D" id="3.20.20.70">
    <property type="entry name" value="Aldolase class I"/>
    <property type="match status" value="1"/>
</dbReference>
<evidence type="ECO:0000256" key="2">
    <source>
        <dbReference type="ARBA" id="ARBA00004496"/>
    </source>
</evidence>
<dbReference type="InterPro" id="IPR023016">
    <property type="entry name" value="HisA/PriA"/>
</dbReference>
<keyword evidence="9 12" id="KW-0368">Histidine biosynthesis</keyword>
<dbReference type="RefSeq" id="WP_036818881.1">
    <property type="nucleotide sequence ID" value="NZ_AVBF01000021.1"/>
</dbReference>
<evidence type="ECO:0000256" key="13">
    <source>
        <dbReference type="RuleBase" id="RU003657"/>
    </source>
</evidence>
<evidence type="ECO:0000256" key="5">
    <source>
        <dbReference type="ARBA" id="ARBA00012550"/>
    </source>
</evidence>
<evidence type="ECO:0000256" key="4">
    <source>
        <dbReference type="ARBA" id="ARBA00009667"/>
    </source>
</evidence>
<comment type="similarity">
    <text evidence="4 12 13">Belongs to the HisA/HisF family.</text>
</comment>
<evidence type="ECO:0000256" key="11">
    <source>
        <dbReference type="ARBA" id="ARBA00030547"/>
    </source>
</evidence>
<dbReference type="SUPFAM" id="SSF51366">
    <property type="entry name" value="Ribulose-phoshate binding barrel"/>
    <property type="match status" value="1"/>
</dbReference>
<sequence>MSTFTIYPAIDMKEGKCVRLQQGDFNRETVYGDSPYDVARDFVEHGAEWIHMVDLDGARDGSRANAALILNVAKDLPVKVQMGGGIRSKEDVAYYLDNGVDRVIIGSLAISNPELTKELVEEYGHRIAIGLDARDGYVATEGWMTNSDQKATEVGKYFADVGVETFIFTDISKDGMMGGPNTKAIVELAEVTGKEVIASGGVSNLNDLKELKQYANRNVAGAIVGKAIYTKEITLKDAIAEVKA</sequence>
<organism evidence="15 16">
    <name type="scientific">Pontibacillus yanchengensis Y32</name>
    <dbReference type="NCBI Taxonomy" id="1385514"/>
    <lineage>
        <taxon>Bacteria</taxon>
        <taxon>Bacillati</taxon>
        <taxon>Bacillota</taxon>
        <taxon>Bacilli</taxon>
        <taxon>Bacillales</taxon>
        <taxon>Bacillaceae</taxon>
        <taxon>Pontibacillus</taxon>
    </lineage>
</organism>
<dbReference type="AlphaFoldDB" id="A0A0A2TUF8"/>
<evidence type="ECO:0000256" key="1">
    <source>
        <dbReference type="ARBA" id="ARBA00000901"/>
    </source>
</evidence>
<dbReference type="InterPro" id="IPR013785">
    <property type="entry name" value="Aldolase_TIM"/>
</dbReference>
<keyword evidence="8 12" id="KW-0028">Amino-acid biosynthesis</keyword>
<dbReference type="GO" id="GO:0003949">
    <property type="term" value="F:1-(5-phosphoribosyl)-5-[(5-phosphoribosylamino)methylideneamino]imidazole-4-carboxamide isomerase activity"/>
    <property type="evidence" value="ECO:0007669"/>
    <property type="project" value="UniProtKB-UniRule"/>
</dbReference>
<dbReference type="EMBL" id="AVBF01000021">
    <property type="protein sequence ID" value="KGP72895.1"/>
    <property type="molecule type" value="Genomic_DNA"/>
</dbReference>
<accession>A0A0A2TUF8</accession>
<reference evidence="15 16" key="1">
    <citation type="journal article" date="2015" name="Stand. Genomic Sci.">
        <title>High quality draft genome sequence of the moderately halophilic bacterium Pontibacillus yanchengensis Y32(T) and comparison among Pontibacillus genomes.</title>
        <authorList>
            <person name="Huang J."/>
            <person name="Qiao Z.X."/>
            <person name="Tang J.W."/>
            <person name="Wang G."/>
        </authorList>
    </citation>
    <scope>NUCLEOTIDE SEQUENCE [LARGE SCALE GENOMIC DNA]</scope>
    <source>
        <strain evidence="15 16">Y32</strain>
    </source>
</reference>
<evidence type="ECO:0000256" key="8">
    <source>
        <dbReference type="ARBA" id="ARBA00022605"/>
    </source>
</evidence>
<dbReference type="GO" id="GO:0005737">
    <property type="term" value="C:cytoplasm"/>
    <property type="evidence" value="ECO:0007669"/>
    <property type="project" value="UniProtKB-SubCell"/>
</dbReference>
<comment type="subcellular location">
    <subcellularLocation>
        <location evidence="2 12 14">Cytoplasm</location>
    </subcellularLocation>
</comment>
<dbReference type="FunFam" id="3.20.20.70:FF:000009">
    <property type="entry name" value="1-(5-phosphoribosyl)-5-[(5-phosphoribosylamino)methylideneamino] imidazole-4-carboxamide isomerase"/>
    <property type="match status" value="1"/>
</dbReference>
<dbReference type="EC" id="5.3.1.16" evidence="5 12"/>
<dbReference type="OrthoDB" id="9807749at2"/>
<dbReference type="NCBIfam" id="TIGR00007">
    <property type="entry name" value="1-(5-phosphoribosyl)-5-[(5-phosphoribosylamino)methylideneamino]imidazole-4-carboxamide isomerase"/>
    <property type="match status" value="1"/>
</dbReference>
<proteinExistence type="inferred from homology"/>
<dbReference type="GO" id="GO:0000105">
    <property type="term" value="P:L-histidine biosynthetic process"/>
    <property type="evidence" value="ECO:0007669"/>
    <property type="project" value="UniProtKB-UniRule"/>
</dbReference>
<evidence type="ECO:0000313" key="15">
    <source>
        <dbReference type="EMBL" id="KGP72895.1"/>
    </source>
</evidence>
<dbReference type="eggNOG" id="COG0106">
    <property type="taxonomic scope" value="Bacteria"/>
</dbReference>
<dbReference type="NCBIfam" id="NF010112">
    <property type="entry name" value="PRK13585.1"/>
    <property type="match status" value="1"/>
</dbReference>
<comment type="catalytic activity">
    <reaction evidence="1 12 14">
        <text>1-(5-phospho-beta-D-ribosyl)-5-[(5-phospho-beta-D-ribosylamino)methylideneamino]imidazole-4-carboxamide = 5-[(5-phospho-1-deoxy-D-ribulos-1-ylimino)methylamino]-1-(5-phospho-beta-D-ribosyl)imidazole-4-carboxamide</text>
        <dbReference type="Rhea" id="RHEA:15469"/>
        <dbReference type="ChEBI" id="CHEBI:58435"/>
        <dbReference type="ChEBI" id="CHEBI:58525"/>
        <dbReference type="EC" id="5.3.1.16"/>
    </reaction>
</comment>
<evidence type="ECO:0000313" key="16">
    <source>
        <dbReference type="Proteomes" id="UP000030147"/>
    </source>
</evidence>
<comment type="pathway">
    <text evidence="3 12 14">Amino-acid biosynthesis; L-histidine biosynthesis; L-histidine from 5-phospho-alpha-D-ribose 1-diphosphate: step 4/9.</text>
</comment>
<dbReference type="PANTHER" id="PTHR43090:SF2">
    <property type="entry name" value="1-(5-PHOSPHORIBOSYL)-5-[(5-PHOSPHORIBOSYLAMINO)METHYLIDENEAMINO] IMIDAZOLE-4-CARBOXAMIDE ISOMERASE"/>
    <property type="match status" value="1"/>
</dbReference>
<evidence type="ECO:0000256" key="14">
    <source>
        <dbReference type="RuleBase" id="RU003658"/>
    </source>
</evidence>
<dbReference type="Proteomes" id="UP000030147">
    <property type="component" value="Unassembled WGS sequence"/>
</dbReference>
<dbReference type="InterPro" id="IPR044524">
    <property type="entry name" value="Isoase_HisA-like"/>
</dbReference>
<dbReference type="Pfam" id="PF00977">
    <property type="entry name" value="His_biosynth"/>
    <property type="match status" value="1"/>
</dbReference>
<evidence type="ECO:0000256" key="7">
    <source>
        <dbReference type="ARBA" id="ARBA00022490"/>
    </source>
</evidence>
<keyword evidence="7 12" id="KW-0963">Cytoplasm</keyword>
<dbReference type="HAMAP" id="MF_01014">
    <property type="entry name" value="HisA"/>
    <property type="match status" value="1"/>
</dbReference>
<evidence type="ECO:0000256" key="9">
    <source>
        <dbReference type="ARBA" id="ARBA00023102"/>
    </source>
</evidence>
<evidence type="ECO:0000256" key="3">
    <source>
        <dbReference type="ARBA" id="ARBA00005133"/>
    </source>
</evidence>
<evidence type="ECO:0000256" key="10">
    <source>
        <dbReference type="ARBA" id="ARBA00023235"/>
    </source>
</evidence>
<comment type="caution">
    <text evidence="15">The sequence shown here is derived from an EMBL/GenBank/DDBJ whole genome shotgun (WGS) entry which is preliminary data.</text>
</comment>
<feature type="active site" description="Proton acceptor" evidence="12">
    <location>
        <position position="11"/>
    </location>
</feature>
<keyword evidence="10 12" id="KW-0413">Isomerase</keyword>
<dbReference type="InterPro" id="IPR011060">
    <property type="entry name" value="RibuloseP-bd_barrel"/>
</dbReference>
<dbReference type="STRING" id="1385514.N782_09935"/>
<dbReference type="UniPathway" id="UPA00031">
    <property type="reaction ID" value="UER00009"/>
</dbReference>
<protein>
    <recommendedName>
        <fullName evidence="6 12">1-(5-phosphoribosyl)-5-[(5-phosphoribosylamino)methylideneamino] imidazole-4-carboxamide isomerase</fullName>
        <ecNumber evidence="5 12">5.3.1.16</ecNumber>
    </recommendedName>
    <alternativeName>
        <fullName evidence="11 12">Phosphoribosylformimino-5-aminoimidazole carboxamide ribotide isomerase</fullName>
    </alternativeName>
</protein>
<keyword evidence="16" id="KW-1185">Reference proteome</keyword>
<name>A0A0A2TUF8_9BACI</name>
<gene>
    <name evidence="12" type="primary">hisA</name>
    <name evidence="15" type="ORF">N782_09935</name>
</gene>
<dbReference type="InterPro" id="IPR006063">
    <property type="entry name" value="HisA_bact_arch"/>
</dbReference>
<evidence type="ECO:0000256" key="12">
    <source>
        <dbReference type="HAMAP-Rule" id="MF_01014"/>
    </source>
</evidence>
<dbReference type="CDD" id="cd04732">
    <property type="entry name" value="HisA"/>
    <property type="match status" value="1"/>
</dbReference>
<dbReference type="InterPro" id="IPR006062">
    <property type="entry name" value="His_biosynth"/>
</dbReference>
<dbReference type="PANTHER" id="PTHR43090">
    <property type="entry name" value="1-(5-PHOSPHORIBOSYL)-5-[(5-PHOSPHORIBOSYLAMINO)METHYLIDENEAMINO] IMIDAZOLE-4-CARBOXAMIDE ISOMERASE"/>
    <property type="match status" value="1"/>
</dbReference>
<dbReference type="GO" id="GO:0000162">
    <property type="term" value="P:L-tryptophan biosynthetic process"/>
    <property type="evidence" value="ECO:0007669"/>
    <property type="project" value="TreeGrafter"/>
</dbReference>
<evidence type="ECO:0000256" key="6">
    <source>
        <dbReference type="ARBA" id="ARBA00018464"/>
    </source>
</evidence>